<name>A0A498P015_LABRO</name>
<dbReference type="AlphaFoldDB" id="A0A498P015"/>
<proteinExistence type="predicted"/>
<dbReference type="GO" id="GO:0003677">
    <property type="term" value="F:DNA binding"/>
    <property type="evidence" value="ECO:0007669"/>
    <property type="project" value="InterPro"/>
</dbReference>
<accession>A0A498P015</accession>
<evidence type="ECO:0000313" key="3">
    <source>
        <dbReference type="Proteomes" id="UP000290572"/>
    </source>
</evidence>
<dbReference type="STRING" id="84645.A0A498P015"/>
<dbReference type="InterPro" id="IPR026064">
    <property type="entry name" value="TdIF1"/>
</dbReference>
<sequence length="74" mass="8675">MGGTRGRIYIKHAELFKAYLLIEEDILDLARSEDYKDCPDLKLDELKPFLVPIWMVEKMQKAMEAQKTENDVVM</sequence>
<dbReference type="PANTHER" id="PTHR23399">
    <property type="entry name" value="DEOXYNUCLEOTIDYLTRANSFERASE TERMINAL-INTERACTING PROTEIN 1"/>
    <property type="match status" value="1"/>
</dbReference>
<comment type="caution">
    <text evidence="2">The sequence shown here is derived from an EMBL/GenBank/DDBJ whole genome shotgun (WGS) entry which is preliminary data.</text>
</comment>
<gene>
    <name evidence="2" type="ORF">ROHU_002001</name>
</gene>
<dbReference type="PANTHER" id="PTHR23399:SF2">
    <property type="entry name" value="DEOXYNUCLEOTIDYLTRANSFERASE TERMINAL-INTERACTING PROTEIN 1"/>
    <property type="match status" value="1"/>
</dbReference>
<keyword evidence="2" id="KW-0808">Transferase</keyword>
<dbReference type="InterPro" id="IPR049121">
    <property type="entry name" value="TdIF1_C"/>
</dbReference>
<keyword evidence="3" id="KW-1185">Reference proteome</keyword>
<dbReference type="GO" id="GO:0031491">
    <property type="term" value="F:nucleosome binding"/>
    <property type="evidence" value="ECO:0007669"/>
    <property type="project" value="TreeGrafter"/>
</dbReference>
<dbReference type="GO" id="GO:0016740">
    <property type="term" value="F:transferase activity"/>
    <property type="evidence" value="ECO:0007669"/>
    <property type="project" value="UniProtKB-KW"/>
</dbReference>
<dbReference type="EMBL" id="QBIY01005786">
    <property type="protein sequence ID" value="RXN37501.1"/>
    <property type="molecule type" value="Genomic_DNA"/>
</dbReference>
<reference evidence="2 3" key="1">
    <citation type="submission" date="2018-03" db="EMBL/GenBank/DDBJ databases">
        <title>Draft genome sequence of Rohu Carp (Labeo rohita).</title>
        <authorList>
            <person name="Das P."/>
            <person name="Kushwaha B."/>
            <person name="Joshi C.G."/>
            <person name="Kumar D."/>
            <person name="Nagpure N.S."/>
            <person name="Sahoo L."/>
            <person name="Das S.P."/>
            <person name="Bit A."/>
            <person name="Patnaik S."/>
            <person name="Meher P.K."/>
            <person name="Jayasankar P."/>
            <person name="Koringa P.G."/>
            <person name="Patel N.V."/>
            <person name="Hinsu A.T."/>
            <person name="Kumar R."/>
            <person name="Pandey M."/>
            <person name="Agarwal S."/>
            <person name="Srivastava S."/>
            <person name="Singh M."/>
            <person name="Iquebal M.A."/>
            <person name="Jaiswal S."/>
            <person name="Angadi U.B."/>
            <person name="Kumar N."/>
            <person name="Raza M."/>
            <person name="Shah T.M."/>
            <person name="Rai A."/>
            <person name="Jena J.K."/>
        </authorList>
    </citation>
    <scope>NUCLEOTIDE SEQUENCE [LARGE SCALE GENOMIC DNA]</scope>
    <source>
        <strain evidence="2">DASCIFA01</strain>
        <tissue evidence="2">Testis</tissue>
    </source>
</reference>
<feature type="domain" description="TdIF1 C-terminal" evidence="1">
    <location>
        <begin position="17"/>
        <end position="59"/>
    </location>
</feature>
<dbReference type="Proteomes" id="UP000290572">
    <property type="component" value="Unassembled WGS sequence"/>
</dbReference>
<evidence type="ECO:0000259" key="1">
    <source>
        <dbReference type="Pfam" id="PF21229"/>
    </source>
</evidence>
<organism evidence="2 3">
    <name type="scientific">Labeo rohita</name>
    <name type="common">Indian major carp</name>
    <name type="synonym">Cyprinus rohita</name>
    <dbReference type="NCBI Taxonomy" id="84645"/>
    <lineage>
        <taxon>Eukaryota</taxon>
        <taxon>Metazoa</taxon>
        <taxon>Chordata</taxon>
        <taxon>Craniata</taxon>
        <taxon>Vertebrata</taxon>
        <taxon>Euteleostomi</taxon>
        <taxon>Actinopterygii</taxon>
        <taxon>Neopterygii</taxon>
        <taxon>Teleostei</taxon>
        <taxon>Ostariophysi</taxon>
        <taxon>Cypriniformes</taxon>
        <taxon>Cyprinidae</taxon>
        <taxon>Labeoninae</taxon>
        <taxon>Labeonini</taxon>
        <taxon>Labeo</taxon>
    </lineage>
</organism>
<dbReference type="Pfam" id="PF21229">
    <property type="entry name" value="TdIF1_2nd"/>
    <property type="match status" value="1"/>
</dbReference>
<evidence type="ECO:0000313" key="2">
    <source>
        <dbReference type="EMBL" id="RXN37501.1"/>
    </source>
</evidence>
<dbReference type="GO" id="GO:0005634">
    <property type="term" value="C:nucleus"/>
    <property type="evidence" value="ECO:0007669"/>
    <property type="project" value="TreeGrafter"/>
</dbReference>
<protein>
    <submittedName>
        <fullName evidence="2">Deoxynucleotidyltransferase terminal-interacting 1</fullName>
    </submittedName>
</protein>